<evidence type="ECO:0000259" key="1">
    <source>
        <dbReference type="PROSITE" id="PS51114"/>
    </source>
</evidence>
<dbReference type="Gene3D" id="2.60.120.260">
    <property type="entry name" value="Galactose-binding domain-like"/>
    <property type="match status" value="1"/>
</dbReference>
<protein>
    <recommendedName>
        <fullName evidence="1">FBA domain-containing protein</fullName>
    </recommendedName>
</protein>
<dbReference type="InterPro" id="IPR039752">
    <property type="entry name" value="F-box_only"/>
</dbReference>
<name>A0A673FWV4_9TELE</name>
<accession>A0A673FWV4</accession>
<feature type="domain" description="FBA" evidence="1">
    <location>
        <begin position="4"/>
        <end position="137"/>
    </location>
</feature>
<dbReference type="Pfam" id="PF04300">
    <property type="entry name" value="FBA"/>
    <property type="match status" value="1"/>
</dbReference>
<dbReference type="GO" id="GO:0006516">
    <property type="term" value="P:glycoprotein catabolic process"/>
    <property type="evidence" value="ECO:0007669"/>
    <property type="project" value="TreeGrafter"/>
</dbReference>
<dbReference type="GO" id="GO:0061630">
    <property type="term" value="F:ubiquitin protein ligase activity"/>
    <property type="evidence" value="ECO:0007669"/>
    <property type="project" value="TreeGrafter"/>
</dbReference>
<reference evidence="2" key="1">
    <citation type="submission" date="2025-08" db="UniProtKB">
        <authorList>
            <consortium name="Ensembl"/>
        </authorList>
    </citation>
    <scope>IDENTIFICATION</scope>
</reference>
<dbReference type="InterPro" id="IPR008979">
    <property type="entry name" value="Galactose-bd-like_sf"/>
</dbReference>
<evidence type="ECO:0000313" key="3">
    <source>
        <dbReference type="Proteomes" id="UP000472270"/>
    </source>
</evidence>
<dbReference type="PANTHER" id="PTHR12125:SF12">
    <property type="entry name" value="F-BOX ONLY PROTEIN 6"/>
    <property type="match status" value="1"/>
</dbReference>
<keyword evidence="3" id="KW-1185">Reference proteome</keyword>
<dbReference type="PROSITE" id="PS51114">
    <property type="entry name" value="FBA"/>
    <property type="match status" value="1"/>
</dbReference>
<reference evidence="2" key="2">
    <citation type="submission" date="2025-09" db="UniProtKB">
        <authorList>
            <consortium name="Ensembl"/>
        </authorList>
    </citation>
    <scope>IDENTIFICATION</scope>
</reference>
<dbReference type="GO" id="GO:0036503">
    <property type="term" value="P:ERAD pathway"/>
    <property type="evidence" value="ECO:0007669"/>
    <property type="project" value="TreeGrafter"/>
</dbReference>
<dbReference type="SUPFAM" id="SSF49785">
    <property type="entry name" value="Galactose-binding domain-like"/>
    <property type="match status" value="1"/>
</dbReference>
<dbReference type="GO" id="GO:0031146">
    <property type="term" value="P:SCF-dependent proteasomal ubiquitin-dependent protein catabolic process"/>
    <property type="evidence" value="ECO:0007669"/>
    <property type="project" value="TreeGrafter"/>
</dbReference>
<organism evidence="2 3">
    <name type="scientific">Sinocyclocheilus rhinocerous</name>
    <dbReference type="NCBI Taxonomy" id="307959"/>
    <lineage>
        <taxon>Eukaryota</taxon>
        <taxon>Metazoa</taxon>
        <taxon>Chordata</taxon>
        <taxon>Craniata</taxon>
        <taxon>Vertebrata</taxon>
        <taxon>Euteleostomi</taxon>
        <taxon>Actinopterygii</taxon>
        <taxon>Neopterygii</taxon>
        <taxon>Teleostei</taxon>
        <taxon>Ostariophysi</taxon>
        <taxon>Cypriniformes</taxon>
        <taxon>Cyprinidae</taxon>
        <taxon>Cyprininae</taxon>
        <taxon>Sinocyclocheilus</taxon>
    </lineage>
</organism>
<sequence>QQYYSENKSYAQSRSELMHQPVFLLDELQGWNIIQNGHNCCTAHENRRKFLDNRVTKCFMTSYVLCLKQQLIDLKKEGYSAAFMDQLYTAHSDCGSEYQSSVELLHQKKNLISIFQPEKEKNFQQWNNERWCQLSSE</sequence>
<dbReference type="PANTHER" id="PTHR12125">
    <property type="entry name" value="F-BOX ONLY PROTEIN 6-LIKE PROTEIN"/>
    <property type="match status" value="1"/>
</dbReference>
<dbReference type="Ensembl" id="ENSSRHT00000004016.1">
    <property type="protein sequence ID" value="ENSSRHP00000003872.1"/>
    <property type="gene ID" value="ENSSRHG00000002637.1"/>
</dbReference>
<evidence type="ECO:0000313" key="2">
    <source>
        <dbReference type="Ensembl" id="ENSSRHP00000003872.1"/>
    </source>
</evidence>
<dbReference type="AlphaFoldDB" id="A0A673FWV4"/>
<proteinExistence type="predicted"/>
<dbReference type="InterPro" id="IPR007397">
    <property type="entry name" value="F-box-assoc_dom"/>
</dbReference>
<dbReference type="Proteomes" id="UP000472270">
    <property type="component" value="Unassembled WGS sequence"/>
</dbReference>
<dbReference type="SMART" id="SM01198">
    <property type="entry name" value="FBA"/>
    <property type="match status" value="1"/>
</dbReference>
<dbReference type="GO" id="GO:0005737">
    <property type="term" value="C:cytoplasm"/>
    <property type="evidence" value="ECO:0007669"/>
    <property type="project" value="UniProtKB-ARBA"/>
</dbReference>
<dbReference type="GO" id="GO:0019005">
    <property type="term" value="C:SCF ubiquitin ligase complex"/>
    <property type="evidence" value="ECO:0007669"/>
    <property type="project" value="TreeGrafter"/>
</dbReference>